<evidence type="ECO:0000313" key="7">
    <source>
        <dbReference type="EMBL" id="RDI49604.1"/>
    </source>
</evidence>
<keyword evidence="8" id="KW-1185">Reference proteome</keyword>
<dbReference type="EC" id="2.1.1.-" evidence="6"/>
<comment type="caution">
    <text evidence="7">The sequence shown here is derived from an EMBL/GenBank/DDBJ whole genome shotgun (WGS) entry which is preliminary data.</text>
</comment>
<dbReference type="PANTHER" id="PTHR43619">
    <property type="entry name" value="S-ADENOSYL-L-METHIONINE-DEPENDENT METHYLTRANSFERASE YKTD-RELATED"/>
    <property type="match status" value="1"/>
</dbReference>
<sequence>MRSDNDSWDITQSVGATAVGVATMRAAETRRPDALFQDPYAAKLVEAVGSGWSRVLHGEISDSARLYGPMAGVLTARTVYFDDYFAAAAGAGVRQAVILASGLDARAYRLEWPSGTVVFEIDLPDVLAFKSAVLGADEPSAERREVPVDLRQDWPKALRDCGFEPDRPTAWLAEGLLRYLPAEAQDRLFESIVALSAPGSRIALNIGRARQDSAELRALRDERAAALREAGIAVDVENLWYSWDGRADPREWFDRPGWTVFGAEPADILTGRGREVPEVVRAEMNRYILMTAIRREGPGSTGPRDA</sequence>
<dbReference type="AlphaFoldDB" id="A0A370H1Q8"/>
<dbReference type="InterPro" id="IPR029063">
    <property type="entry name" value="SAM-dependent_MTases_sf"/>
</dbReference>
<name>A0A370H1Q8_9NOCA</name>
<dbReference type="RefSeq" id="WP_084520230.1">
    <property type="nucleotide sequence ID" value="NZ_QQAZ01000006.1"/>
</dbReference>
<accession>A0A370H1Q8</accession>
<dbReference type="InterPro" id="IPR007213">
    <property type="entry name" value="Ppm1/Ppm2/Tcmp"/>
</dbReference>
<evidence type="ECO:0000313" key="8">
    <source>
        <dbReference type="Proteomes" id="UP000255355"/>
    </source>
</evidence>
<proteinExistence type="inferred from homology"/>
<gene>
    <name evidence="7" type="ORF">DFR68_10638</name>
</gene>
<organism evidence="7 8">
    <name type="scientific">Nocardia mexicana</name>
    <dbReference type="NCBI Taxonomy" id="279262"/>
    <lineage>
        <taxon>Bacteria</taxon>
        <taxon>Bacillati</taxon>
        <taxon>Actinomycetota</taxon>
        <taxon>Actinomycetes</taxon>
        <taxon>Mycobacteriales</taxon>
        <taxon>Nocardiaceae</taxon>
        <taxon>Nocardia</taxon>
    </lineage>
</organism>
<dbReference type="SUPFAM" id="SSF53335">
    <property type="entry name" value="S-adenosyl-L-methionine-dependent methyltransferases"/>
    <property type="match status" value="1"/>
</dbReference>
<dbReference type="Proteomes" id="UP000255355">
    <property type="component" value="Unassembled WGS sequence"/>
</dbReference>
<evidence type="ECO:0000256" key="1">
    <source>
        <dbReference type="ARBA" id="ARBA00003907"/>
    </source>
</evidence>
<evidence type="ECO:0000256" key="4">
    <source>
        <dbReference type="ARBA" id="ARBA00022679"/>
    </source>
</evidence>
<keyword evidence="5 6" id="KW-0949">S-adenosyl-L-methionine</keyword>
<dbReference type="InterPro" id="IPR011610">
    <property type="entry name" value="SAM_mthyl_Trfase_ML2640-like"/>
</dbReference>
<keyword evidence="4 7" id="KW-0808">Transferase</keyword>
<reference evidence="7 8" key="1">
    <citation type="submission" date="2018-07" db="EMBL/GenBank/DDBJ databases">
        <title>Genomic Encyclopedia of Type Strains, Phase IV (KMG-IV): sequencing the most valuable type-strain genomes for metagenomic binning, comparative biology and taxonomic classification.</title>
        <authorList>
            <person name="Goeker M."/>
        </authorList>
    </citation>
    <scope>NUCLEOTIDE SEQUENCE [LARGE SCALE GENOMIC DNA]</scope>
    <source>
        <strain evidence="7 8">DSM 44952</strain>
    </source>
</reference>
<keyword evidence="3 6" id="KW-0489">Methyltransferase</keyword>
<dbReference type="PANTHER" id="PTHR43619:SF2">
    <property type="entry name" value="S-ADENOSYL-L-METHIONINE-DEPENDENT METHYLTRANSFERASES SUPERFAMILY PROTEIN"/>
    <property type="match status" value="1"/>
</dbReference>
<evidence type="ECO:0000256" key="2">
    <source>
        <dbReference type="ARBA" id="ARBA00008138"/>
    </source>
</evidence>
<dbReference type="Gene3D" id="3.40.50.150">
    <property type="entry name" value="Vaccinia Virus protein VP39"/>
    <property type="match status" value="1"/>
</dbReference>
<dbReference type="STRING" id="1210089.GCA_001613165_06415"/>
<evidence type="ECO:0000256" key="5">
    <source>
        <dbReference type="ARBA" id="ARBA00022691"/>
    </source>
</evidence>
<evidence type="ECO:0000256" key="6">
    <source>
        <dbReference type="RuleBase" id="RU362030"/>
    </source>
</evidence>
<dbReference type="EMBL" id="QQAZ01000006">
    <property type="protein sequence ID" value="RDI49604.1"/>
    <property type="molecule type" value="Genomic_DNA"/>
</dbReference>
<dbReference type="GO" id="GO:0032259">
    <property type="term" value="P:methylation"/>
    <property type="evidence" value="ECO:0007669"/>
    <property type="project" value="UniProtKB-KW"/>
</dbReference>
<comment type="similarity">
    <text evidence="2 6">Belongs to the UPF0677 family.</text>
</comment>
<comment type="function">
    <text evidence="1 6">Exhibits S-adenosyl-L-methionine-dependent methyltransferase activity.</text>
</comment>
<dbReference type="Pfam" id="PF04072">
    <property type="entry name" value="LCM"/>
    <property type="match status" value="1"/>
</dbReference>
<evidence type="ECO:0000256" key="3">
    <source>
        <dbReference type="ARBA" id="ARBA00022603"/>
    </source>
</evidence>
<dbReference type="GO" id="GO:0008168">
    <property type="term" value="F:methyltransferase activity"/>
    <property type="evidence" value="ECO:0007669"/>
    <property type="project" value="UniProtKB-UniRule"/>
</dbReference>
<protein>
    <recommendedName>
        <fullName evidence="6">S-adenosyl-L-methionine-dependent methyltransferase</fullName>
        <ecNumber evidence="6">2.1.1.-</ecNumber>
    </recommendedName>
</protein>
<dbReference type="NCBIfam" id="TIGR00027">
    <property type="entry name" value="mthyl_TIGR00027"/>
    <property type="match status" value="1"/>
</dbReference>